<feature type="binding site" evidence="2">
    <location>
        <position position="73"/>
    </location>
    <ligand>
        <name>CoA</name>
        <dbReference type="ChEBI" id="CHEBI:57287"/>
    </ligand>
</feature>
<gene>
    <name evidence="5" type="ORF">BLIN9172_02057</name>
</gene>
<dbReference type="GO" id="GO:0009366">
    <property type="term" value="C:enterobactin synthetase complex"/>
    <property type="evidence" value="ECO:0007669"/>
    <property type="project" value="InterPro"/>
</dbReference>
<evidence type="ECO:0000313" key="5">
    <source>
        <dbReference type="EMBL" id="SMX85756.1"/>
    </source>
</evidence>
<dbReference type="EMBL" id="FXYY01000011">
    <property type="protein sequence ID" value="SMX85756.1"/>
    <property type="molecule type" value="Genomic_DNA"/>
</dbReference>
<dbReference type="SUPFAM" id="SSF56214">
    <property type="entry name" value="4'-phosphopantetheinyl transferase"/>
    <property type="match status" value="1"/>
</dbReference>
<dbReference type="InterPro" id="IPR008278">
    <property type="entry name" value="4-PPantetheinyl_Trfase_dom"/>
</dbReference>
<feature type="binding site" evidence="3">
    <location>
        <position position="26"/>
    </location>
    <ligand>
        <name>Mg(2+)</name>
        <dbReference type="ChEBI" id="CHEBI:18420"/>
    </ligand>
</feature>
<evidence type="ECO:0000256" key="1">
    <source>
        <dbReference type="ARBA" id="ARBA00022679"/>
    </source>
</evidence>
<dbReference type="InterPro" id="IPR037143">
    <property type="entry name" value="4-PPantetheinyl_Trfase_dom_sf"/>
</dbReference>
<proteinExistence type="predicted"/>
<accession>A0A2H1JE40</accession>
<keyword evidence="3" id="KW-0460">Magnesium</keyword>
<feature type="domain" description="4'-phosphopantetheinyl transferase" evidence="4">
    <location>
        <begin position="20"/>
        <end position="114"/>
    </location>
</feature>
<evidence type="ECO:0000256" key="3">
    <source>
        <dbReference type="PIRSR" id="PIRSR603542-2"/>
    </source>
</evidence>
<dbReference type="GO" id="GO:0009239">
    <property type="term" value="P:enterobactin biosynthetic process"/>
    <property type="evidence" value="ECO:0007669"/>
    <property type="project" value="InterPro"/>
</dbReference>
<keyword evidence="3" id="KW-0479">Metal-binding</keyword>
<dbReference type="GO" id="GO:0005886">
    <property type="term" value="C:plasma membrane"/>
    <property type="evidence" value="ECO:0007669"/>
    <property type="project" value="TreeGrafter"/>
</dbReference>
<dbReference type="InterPro" id="IPR003542">
    <property type="entry name" value="Enbac_synth_compD-like"/>
</dbReference>
<organism evidence="5 6">
    <name type="scientific">Brevibacterium linens ATCC 9172</name>
    <dbReference type="NCBI Taxonomy" id="1255617"/>
    <lineage>
        <taxon>Bacteria</taxon>
        <taxon>Bacillati</taxon>
        <taxon>Actinomycetota</taxon>
        <taxon>Actinomycetes</taxon>
        <taxon>Micrococcales</taxon>
        <taxon>Brevibacteriaceae</taxon>
        <taxon>Brevibacterium</taxon>
    </lineage>
</organism>
<reference evidence="5 6" key="1">
    <citation type="submission" date="2017-03" db="EMBL/GenBank/DDBJ databases">
        <authorList>
            <person name="Afonso C.L."/>
            <person name="Miller P.J."/>
            <person name="Scott M.A."/>
            <person name="Spackman E."/>
            <person name="Goraichik I."/>
            <person name="Dimitrov K.M."/>
            <person name="Suarez D.L."/>
            <person name="Swayne D.E."/>
        </authorList>
    </citation>
    <scope>NUCLEOTIDE SEQUENCE [LARGE SCALE GENOMIC DNA]</scope>
    <source>
        <strain evidence="5 6">ATCC 9172</strain>
    </source>
</reference>
<evidence type="ECO:0000259" key="4">
    <source>
        <dbReference type="Pfam" id="PF01648"/>
    </source>
</evidence>
<keyword evidence="1 5" id="KW-0808">Transferase</keyword>
<dbReference type="Pfam" id="PF01648">
    <property type="entry name" value="ACPS"/>
    <property type="match status" value="1"/>
</dbReference>
<dbReference type="Proteomes" id="UP000234641">
    <property type="component" value="Unassembled WGS sequence"/>
</dbReference>
<evidence type="ECO:0000256" key="2">
    <source>
        <dbReference type="PIRSR" id="PIRSR603542-1"/>
    </source>
</evidence>
<dbReference type="PANTHER" id="PTHR38096">
    <property type="entry name" value="ENTEROBACTIN SYNTHASE COMPONENT D"/>
    <property type="match status" value="1"/>
</dbReference>
<protein>
    <submittedName>
        <fullName evidence="5">4'-phosphopantetheinyl transferase superfamily protein</fullName>
    </submittedName>
</protein>
<feature type="binding site" evidence="2">
    <location>
        <begin position="2"/>
        <end position="3"/>
    </location>
    <ligand>
        <name>CoA</name>
        <dbReference type="ChEBI" id="CHEBI:57287"/>
    </ligand>
</feature>
<feature type="binding site" evidence="2">
    <location>
        <position position="77"/>
    </location>
    <ligand>
        <name>CoA</name>
        <dbReference type="ChEBI" id="CHEBI:57287"/>
    </ligand>
</feature>
<evidence type="ECO:0000313" key="6">
    <source>
        <dbReference type="Proteomes" id="UP000234641"/>
    </source>
</evidence>
<sequence length="163" mass="17672">MTHCRGLYAASLGYAVDYAAIGIDAEPNHALPRDVCGSVIQGSERAMLDQLAHSRSRRWPEPAWDRLVFSAKESIFKAWFPLAKVWIDFDEFVVDIHPSTGSFTGVYAGDDEWAAARAFVEVAGRWAVTDTGHIVTAAAVPAFPLRGSASTRTSVTVNAMSQG</sequence>
<feature type="binding site" evidence="3">
    <location>
        <position position="25"/>
    </location>
    <ligand>
        <name>Mg(2+)</name>
        <dbReference type="ChEBI" id="CHEBI:18420"/>
    </ligand>
</feature>
<name>A0A2H1JE40_BRELN</name>
<dbReference type="AlphaFoldDB" id="A0A2H1JE40"/>
<dbReference type="GO" id="GO:0000287">
    <property type="term" value="F:magnesium ion binding"/>
    <property type="evidence" value="ECO:0007669"/>
    <property type="project" value="InterPro"/>
</dbReference>
<dbReference type="GO" id="GO:0008897">
    <property type="term" value="F:holo-[acyl-carrier-protein] synthase activity"/>
    <property type="evidence" value="ECO:0007669"/>
    <property type="project" value="InterPro"/>
</dbReference>
<feature type="binding site" evidence="3">
    <location>
        <position position="24"/>
    </location>
    <ligand>
        <name>Mg(2+)</name>
        <dbReference type="ChEBI" id="CHEBI:18420"/>
    </ligand>
</feature>
<feature type="binding site" evidence="2">
    <location>
        <position position="24"/>
    </location>
    <ligand>
        <name>CoA</name>
        <dbReference type="ChEBI" id="CHEBI:57287"/>
    </ligand>
</feature>
<dbReference type="PANTHER" id="PTHR38096:SF1">
    <property type="entry name" value="ENTEROBACTIN SYNTHASE COMPONENT D"/>
    <property type="match status" value="1"/>
</dbReference>
<comment type="cofactor">
    <cofactor evidence="3">
        <name>Mg(2+)</name>
        <dbReference type="ChEBI" id="CHEBI:18420"/>
    </cofactor>
</comment>